<dbReference type="EMBL" id="CP081495">
    <property type="protein sequence ID" value="UYW00516.1"/>
    <property type="molecule type" value="Genomic_DNA"/>
</dbReference>
<dbReference type="RefSeq" id="WP_264432328.1">
    <property type="nucleotide sequence ID" value="NZ_CP081495.1"/>
</dbReference>
<evidence type="ECO:0000313" key="2">
    <source>
        <dbReference type="Proteomes" id="UP001163328"/>
    </source>
</evidence>
<accession>A0ABY6M068</accession>
<reference evidence="1" key="1">
    <citation type="submission" date="2021-08" db="EMBL/GenBank/DDBJ databases">
        <title>Flavobacterium sp. strain CC-SYL302.</title>
        <authorList>
            <person name="Lin S.-Y."/>
            <person name="Lee T.-H."/>
            <person name="Young C.-C."/>
        </authorList>
    </citation>
    <scope>NUCLEOTIDE SEQUENCE</scope>
    <source>
        <strain evidence="1">CC-SYL302</strain>
    </source>
</reference>
<sequence length="368" mass="43433">MFKILHIHTDPKFFFDTLSYVDDRVDNSIIYVGTENYLIKNKLDKLNINYLIYSPEVAVNSILKDITDFDAVVLNEFCKIKTQIVSMASPENKFYLRLFGYELYQRNLHRYLHSKSIKYRFPIFVKDNDVKKYLKSKLKRVLKLDFRYNEQEQVDLYKKLNSVFLFSEEEYNELNTFFYLPKYIQLPLYPFPVNIKSKKGTIIVGNSKHLWNNHLEIFDIIKGTNPEIFLFYNYGPENGYTKQVEKEGGKIKNLIWQKDFLELDEFNMIYSTASALVINSYRQHALGNIFTAIMSGCKIYLNPKSPTFKWLINEGAIISSVYILKTDILKNNIGLTDIEMQHNINIYNKMRINYNSSNFITNIMSCNS</sequence>
<proteinExistence type="predicted"/>
<evidence type="ECO:0000313" key="1">
    <source>
        <dbReference type="EMBL" id="UYW00516.1"/>
    </source>
</evidence>
<dbReference type="Proteomes" id="UP001163328">
    <property type="component" value="Chromosome"/>
</dbReference>
<gene>
    <name evidence="1" type="ORF">K5I29_08130</name>
</gene>
<name>A0ABY6M068_9FLAO</name>
<organism evidence="1 2">
    <name type="scientific">Flavobacterium agricola</name>
    <dbReference type="NCBI Taxonomy" id="2870839"/>
    <lineage>
        <taxon>Bacteria</taxon>
        <taxon>Pseudomonadati</taxon>
        <taxon>Bacteroidota</taxon>
        <taxon>Flavobacteriia</taxon>
        <taxon>Flavobacteriales</taxon>
        <taxon>Flavobacteriaceae</taxon>
        <taxon>Flavobacterium</taxon>
    </lineage>
</organism>
<protein>
    <submittedName>
        <fullName evidence="1">Uncharacterized protein</fullName>
    </submittedName>
</protein>
<keyword evidence="2" id="KW-1185">Reference proteome</keyword>